<sequence length="340" mass="36497">MPTRIAINGLDRIGRNQLRLLLARRSELDLVAVNDPRGPRAIADLLRSDGNSGPSTRGVRYDDDHLFLNGHAVRFLSERDPLRLPWSELGVDIVIEATVSDAATVDARTHLTAGATKVIATVPTPDDDGTIMLGVNEHTYDPTRHHAISTASCTTNCLAPVAKVFHEAFGIDAGLMTTIHAESSDPQVQDLPHPDQRSTMAKGAKEGRITPHSGGAASAIGRVLPELDDGRLDSYTLQVPAISGSITHLTVTASRPVTADEVRSAYETAAEGPLKGILRCADDEIAVAGTVIDPHSSILDAGLIRVIGSQVKISAWYDDEWGYSHRLTELTEYVAERLSA</sequence>
<dbReference type="Proteomes" id="UP000033725">
    <property type="component" value="Unassembled WGS sequence"/>
</dbReference>
<dbReference type="GO" id="GO:0051287">
    <property type="term" value="F:NAD binding"/>
    <property type="evidence" value="ECO:0007669"/>
    <property type="project" value="InterPro"/>
</dbReference>
<evidence type="ECO:0000313" key="8">
    <source>
        <dbReference type="EMBL" id="KJL20483.1"/>
    </source>
</evidence>
<dbReference type="InterPro" id="IPR020830">
    <property type="entry name" value="GlycerAld_3-P_DH_AS"/>
</dbReference>
<dbReference type="CDD" id="cd05214">
    <property type="entry name" value="GAPDH_I_N"/>
    <property type="match status" value="1"/>
</dbReference>
<feature type="binding site" evidence="4">
    <location>
        <position position="121"/>
    </location>
    <ligand>
        <name>NAD(+)</name>
        <dbReference type="ChEBI" id="CHEBI:57540"/>
    </ligand>
</feature>
<dbReference type="PRINTS" id="PR00078">
    <property type="entry name" value="G3PDHDRGNASE"/>
</dbReference>
<feature type="binding site" evidence="4">
    <location>
        <position position="35"/>
    </location>
    <ligand>
        <name>NAD(+)</name>
        <dbReference type="ChEBI" id="CHEBI:57540"/>
    </ligand>
</feature>
<name>A0A0F0KHZ4_9MICO</name>
<feature type="site" description="Activates thiol group during catalysis" evidence="5">
    <location>
        <position position="180"/>
    </location>
</feature>
<evidence type="ECO:0000256" key="1">
    <source>
        <dbReference type="ARBA" id="ARBA00007406"/>
    </source>
</evidence>
<dbReference type="PATRIC" id="fig|82380.10.peg.2712"/>
<dbReference type="FunFam" id="3.40.50.720:FF:000001">
    <property type="entry name" value="Glyceraldehyde-3-phosphate dehydrogenase"/>
    <property type="match status" value="1"/>
</dbReference>
<dbReference type="EMBL" id="JYIV01000028">
    <property type="protein sequence ID" value="KJL20483.1"/>
    <property type="molecule type" value="Genomic_DNA"/>
</dbReference>
<feature type="binding site" evidence="4">
    <location>
        <position position="79"/>
    </location>
    <ligand>
        <name>NAD(+)</name>
        <dbReference type="ChEBI" id="CHEBI:57540"/>
    </ligand>
</feature>
<dbReference type="InterPro" id="IPR020831">
    <property type="entry name" value="GlycerAld/Erythrose_P_DH"/>
</dbReference>
<dbReference type="Pfam" id="PF00044">
    <property type="entry name" value="Gp_dh_N"/>
    <property type="match status" value="1"/>
</dbReference>
<dbReference type="AlphaFoldDB" id="A0A0F0KHZ4"/>
<gene>
    <name evidence="8" type="primary">gap_2</name>
    <name evidence="8" type="ORF">RN51_02701</name>
</gene>
<dbReference type="InterPro" id="IPR020828">
    <property type="entry name" value="GlycerAld_3-P_DH_NAD(P)-bd"/>
</dbReference>
<keyword evidence="4" id="KW-0547">Nucleotide-binding</keyword>
<comment type="similarity">
    <text evidence="1 6">Belongs to the glyceraldehyde-3-phosphate dehydrogenase family.</text>
</comment>
<dbReference type="GO" id="GO:0004365">
    <property type="term" value="F:glyceraldehyde-3-phosphate dehydrogenase (NAD+) (phosphorylating) activity"/>
    <property type="evidence" value="ECO:0007669"/>
    <property type="project" value="UniProtKB-EC"/>
</dbReference>
<protein>
    <submittedName>
        <fullName evidence="8">Glyceraldehyde-3-phosphate dehydrogenase</fullName>
        <ecNumber evidence="8">1.2.1.12</ecNumber>
    </submittedName>
</protein>
<dbReference type="RefSeq" id="WP_045264542.1">
    <property type="nucleotide sequence ID" value="NZ_JYIV01000028.1"/>
</dbReference>
<dbReference type="PANTHER" id="PTHR43148">
    <property type="entry name" value="GLYCERALDEHYDE-3-PHOSPHATE DEHYDROGENASE 2"/>
    <property type="match status" value="1"/>
</dbReference>
<dbReference type="EC" id="1.2.1.12" evidence="8"/>
<dbReference type="InterPro" id="IPR036291">
    <property type="entry name" value="NAD(P)-bd_dom_sf"/>
</dbReference>
<dbReference type="SUPFAM" id="SSF55347">
    <property type="entry name" value="Glyceraldehyde-3-phosphate dehydrogenase-like, C-terminal domain"/>
    <property type="match status" value="1"/>
</dbReference>
<reference evidence="8 9" key="1">
    <citation type="submission" date="2015-02" db="EMBL/GenBank/DDBJ databases">
        <title>Draft genome sequences of ten Microbacterium spp. with emphasis on heavy metal contaminated environments.</title>
        <authorList>
            <person name="Corretto E."/>
        </authorList>
    </citation>
    <scope>NUCLEOTIDE SEQUENCE [LARGE SCALE GENOMIC DNA]</scope>
    <source>
        <strain evidence="8 9">BEL163</strain>
    </source>
</reference>
<evidence type="ECO:0000256" key="6">
    <source>
        <dbReference type="RuleBase" id="RU000397"/>
    </source>
</evidence>
<organism evidence="8 9">
    <name type="scientific">Microbacterium oxydans</name>
    <dbReference type="NCBI Taxonomy" id="82380"/>
    <lineage>
        <taxon>Bacteria</taxon>
        <taxon>Bacillati</taxon>
        <taxon>Actinomycetota</taxon>
        <taxon>Actinomycetes</taxon>
        <taxon>Micrococcales</taxon>
        <taxon>Microbacteriaceae</taxon>
        <taxon>Microbacterium</taxon>
    </lineage>
</organism>
<feature type="binding site" evidence="4">
    <location>
        <begin position="12"/>
        <end position="13"/>
    </location>
    <ligand>
        <name>NAD(+)</name>
        <dbReference type="ChEBI" id="CHEBI:57540"/>
    </ligand>
</feature>
<accession>A0A0F0KHZ4</accession>
<dbReference type="Gene3D" id="3.30.360.10">
    <property type="entry name" value="Dihydrodipicolinate Reductase, domain 2"/>
    <property type="match status" value="1"/>
</dbReference>
<dbReference type="SMART" id="SM00846">
    <property type="entry name" value="Gp_dh_N"/>
    <property type="match status" value="1"/>
</dbReference>
<dbReference type="Pfam" id="PF02800">
    <property type="entry name" value="Gp_dh_C"/>
    <property type="match status" value="1"/>
</dbReference>
<dbReference type="PROSITE" id="PS00071">
    <property type="entry name" value="GAPDH"/>
    <property type="match status" value="1"/>
</dbReference>
<evidence type="ECO:0000256" key="2">
    <source>
        <dbReference type="ARBA" id="ARBA00023002"/>
    </source>
</evidence>
<evidence type="ECO:0000259" key="7">
    <source>
        <dbReference type="SMART" id="SM00846"/>
    </source>
</evidence>
<dbReference type="InterPro" id="IPR020829">
    <property type="entry name" value="GlycerAld_3-P_DH_cat"/>
</dbReference>
<dbReference type="OrthoDB" id="5046232at2"/>
<keyword evidence="2 8" id="KW-0560">Oxidoreductase</keyword>
<feature type="active site" description="Nucleophile" evidence="3">
    <location>
        <position position="153"/>
    </location>
</feature>
<evidence type="ECO:0000256" key="3">
    <source>
        <dbReference type="PIRSR" id="PIRSR000149-1"/>
    </source>
</evidence>
<evidence type="ECO:0000256" key="5">
    <source>
        <dbReference type="PIRSR" id="PIRSR000149-4"/>
    </source>
</evidence>
<dbReference type="PIRSF" id="PIRSF000149">
    <property type="entry name" value="GAP_DH"/>
    <property type="match status" value="1"/>
</dbReference>
<keyword evidence="4" id="KW-0520">NAD</keyword>
<feature type="domain" description="Glyceraldehyde 3-phosphate dehydrogenase NAD(P) binding" evidence="7">
    <location>
        <begin position="3"/>
        <end position="153"/>
    </location>
</feature>
<dbReference type="Gene3D" id="3.40.50.720">
    <property type="entry name" value="NAD(P)-binding Rossmann-like Domain"/>
    <property type="match status" value="1"/>
</dbReference>
<dbReference type="SUPFAM" id="SSF51735">
    <property type="entry name" value="NAD(P)-binding Rossmann-fold domains"/>
    <property type="match status" value="1"/>
</dbReference>
<comment type="caution">
    <text evidence="8">The sequence shown here is derived from an EMBL/GenBank/DDBJ whole genome shotgun (WGS) entry which is preliminary data.</text>
</comment>
<evidence type="ECO:0000256" key="4">
    <source>
        <dbReference type="PIRSR" id="PIRSR000149-3"/>
    </source>
</evidence>
<proteinExistence type="inferred from homology"/>
<evidence type="ECO:0000313" key="9">
    <source>
        <dbReference type="Proteomes" id="UP000033725"/>
    </source>
</evidence>